<keyword evidence="2" id="KW-0902">Two-component regulatory system</keyword>
<dbReference type="Gene3D" id="1.10.10.10">
    <property type="entry name" value="Winged helix-like DNA-binding domain superfamily/Winged helix DNA-binding domain"/>
    <property type="match status" value="1"/>
</dbReference>
<name>A0ABQ6XVE1_STRFR</name>
<evidence type="ECO:0000256" key="1">
    <source>
        <dbReference type="ARBA" id="ARBA00005820"/>
    </source>
</evidence>
<feature type="compositionally biased region" description="Low complexity" evidence="4">
    <location>
        <begin position="314"/>
        <end position="334"/>
    </location>
</feature>
<evidence type="ECO:0000313" key="7">
    <source>
        <dbReference type="EMBL" id="KAF0649370.1"/>
    </source>
</evidence>
<comment type="similarity">
    <text evidence="1">Belongs to the AfsR/DnrI/RedD regulatory family.</text>
</comment>
<dbReference type="EMBL" id="ASYR01000015">
    <property type="protein sequence ID" value="KAF0649370.1"/>
    <property type="molecule type" value="Genomic_DNA"/>
</dbReference>
<dbReference type="InterPro" id="IPR011990">
    <property type="entry name" value="TPR-like_helical_dom_sf"/>
</dbReference>
<keyword evidence="8" id="KW-1185">Reference proteome</keyword>
<sequence length="1138" mass="120736">MATVRLLLLGPLGLRARDGRPIPPGGRRVGLLIARLALNPAELVPTSTLITDLWEDEPPAAGGVNALHRLVSRARRTLGQAGHDDAGVISGPGGYTLTVGPADVDAHQFERLAAKGRRLLRAGDPEQAVPVLREALSLWRGAALPEFAGTGFASRAAARLEELRLAAVEDHVEARLDLGGAPELLAELYGLTATHPLRERATGLLMRALQLSGSPAEALAAYERLRAALSDALGAVPSAELRRIHAEALSDGARRGPGRAPGGRPAAAPGRDSGPGTAARAPAPASLPASAPASAPVSPPASLPASGQPAGTVLPAAKPGQPAGKPGLPAGKPGLPSPITRFVGRAGELQRVAASLRGSRLVTLYGPGGVGKTRLATEFASRADAGTADLVCLVELVGLGSGDDLPDTVARALGLPGTPLLEQPRPRRSRFDQLTAFLSARRVLLVLDNCEHLITEVSRFAAELLAACPRLLLLATSREPLMITGEALCRVGPLRLPASEAEAGHSTAVELFCDRAALVRPGFALTPANTAQVVEICRKLDGLPLAIELAAARLRSMSVQQITDRLDDRFRLLTVGNSTSASRHRTLRATMDWSWELLTEPERALARRLSAAGNGVTEDAAAAVGAGAGLTVDDVPYVLSSLVDKSLLHLWEVEGGEMRYRMPETTRAYCAERLAEAGERESAEAACTRHFLALAERAAERLRGADQPRWIARLDADHGNVLLALRRAVDGEDVDTAVRLGLAMSWYWVMRGHYTEATIRCAELLRFGARVPQGAAALFTVLRLLLPAPAGHDRDDEGRDRGIAEAARRARDGDAMSEHPLLALLEPKCWLLLGEHEEMERSARRACAHPDPWARASGRAALGFAAETAGDVGAGERHLRAALESFRELGDQWSTGQLTCMLSRFTSLRGDAEGALALLHEARGAIEAVGSADAVAQIRIRLGIEQLRSGEHDAAEVSFRHALRGPRRTMPECEVLVAAGLAELATRRKQPSIAAERLDRALRLLDEAVFDKEFLRVEVLRRSAALELSRGPEGVAAARDAATEALRLAVPLNDMWVLATVAEVLATVTFHEDLPVRAARLLGTATALRGLADQGSPEVRALSAELTARLGEAGFHRSRAEGERLSPEAAVRELEAAV</sequence>
<evidence type="ECO:0000256" key="4">
    <source>
        <dbReference type="SAM" id="MobiDB-lite"/>
    </source>
</evidence>
<dbReference type="InterPro" id="IPR058852">
    <property type="entry name" value="HTH_77"/>
</dbReference>
<gene>
    <name evidence="7" type="ORF">K701_13540</name>
</gene>
<feature type="region of interest" description="Disordered" evidence="4">
    <location>
        <begin position="248"/>
        <end position="339"/>
    </location>
</feature>
<evidence type="ECO:0008006" key="9">
    <source>
        <dbReference type="Google" id="ProtNLM"/>
    </source>
</evidence>
<dbReference type="SMART" id="SM00862">
    <property type="entry name" value="Trans_reg_C"/>
    <property type="match status" value="1"/>
</dbReference>
<dbReference type="Proteomes" id="UP000731519">
    <property type="component" value="Unassembled WGS sequence"/>
</dbReference>
<dbReference type="Pfam" id="PF25872">
    <property type="entry name" value="HTH_77"/>
    <property type="match status" value="1"/>
</dbReference>
<dbReference type="InterPro" id="IPR005158">
    <property type="entry name" value="BTAD"/>
</dbReference>
<dbReference type="Gene3D" id="3.40.50.300">
    <property type="entry name" value="P-loop containing nucleotide triphosphate hydrolases"/>
    <property type="match status" value="1"/>
</dbReference>
<dbReference type="PANTHER" id="PTHR47691:SF3">
    <property type="entry name" value="HTH-TYPE TRANSCRIPTIONAL REGULATOR RV0890C-RELATED"/>
    <property type="match status" value="1"/>
</dbReference>
<dbReference type="SUPFAM" id="SSF48452">
    <property type="entry name" value="TPR-like"/>
    <property type="match status" value="1"/>
</dbReference>
<feature type="domain" description="Bacterial transcriptional activator" evidence="6">
    <location>
        <begin position="104"/>
        <end position="249"/>
    </location>
</feature>
<evidence type="ECO:0000256" key="2">
    <source>
        <dbReference type="ARBA" id="ARBA00023012"/>
    </source>
</evidence>
<evidence type="ECO:0000256" key="3">
    <source>
        <dbReference type="ARBA" id="ARBA00023125"/>
    </source>
</evidence>
<evidence type="ECO:0000313" key="8">
    <source>
        <dbReference type="Proteomes" id="UP000731519"/>
    </source>
</evidence>
<dbReference type="InterPro" id="IPR001867">
    <property type="entry name" value="OmpR/PhoB-type_DNA-bd"/>
</dbReference>
<dbReference type="InterPro" id="IPR049945">
    <property type="entry name" value="AAA_22"/>
</dbReference>
<comment type="caution">
    <text evidence="7">The sequence shown here is derived from an EMBL/GenBank/DDBJ whole genome shotgun (WGS) entry which is preliminary data.</text>
</comment>
<organism evidence="7 8">
    <name type="scientific">Streptomyces fradiae ATCC 10745 = DSM 40063</name>
    <dbReference type="NCBI Taxonomy" id="1319510"/>
    <lineage>
        <taxon>Bacteria</taxon>
        <taxon>Bacillati</taxon>
        <taxon>Actinomycetota</taxon>
        <taxon>Actinomycetes</taxon>
        <taxon>Kitasatosporales</taxon>
        <taxon>Streptomycetaceae</taxon>
        <taxon>Streptomyces</taxon>
    </lineage>
</organism>
<dbReference type="SUPFAM" id="SSF46894">
    <property type="entry name" value="C-terminal effector domain of the bipartite response regulators"/>
    <property type="match status" value="1"/>
</dbReference>
<evidence type="ECO:0000259" key="6">
    <source>
        <dbReference type="SMART" id="SM01043"/>
    </source>
</evidence>
<keyword evidence="3" id="KW-0238">DNA-binding</keyword>
<proteinExistence type="inferred from homology"/>
<dbReference type="CDD" id="cd15831">
    <property type="entry name" value="BTAD"/>
    <property type="match status" value="1"/>
</dbReference>
<feature type="domain" description="OmpR/PhoB-type" evidence="5">
    <location>
        <begin position="19"/>
        <end position="97"/>
    </location>
</feature>
<evidence type="ECO:0000259" key="5">
    <source>
        <dbReference type="SMART" id="SM00862"/>
    </source>
</evidence>
<dbReference type="SMART" id="SM01043">
    <property type="entry name" value="BTAD"/>
    <property type="match status" value="1"/>
</dbReference>
<reference evidence="7 8" key="1">
    <citation type="submission" date="2013-05" db="EMBL/GenBank/DDBJ databases">
        <title>Genome Sequence of Streptomyces fradiae.</title>
        <authorList>
            <person name="Kirby R."/>
        </authorList>
    </citation>
    <scope>NUCLEOTIDE SEQUENCE [LARGE SCALE GENOMIC DNA]</scope>
    <source>
        <strain evidence="7 8">ATCC 10745</strain>
    </source>
</reference>
<dbReference type="PANTHER" id="PTHR47691">
    <property type="entry name" value="REGULATOR-RELATED"/>
    <property type="match status" value="1"/>
</dbReference>
<dbReference type="InterPro" id="IPR036388">
    <property type="entry name" value="WH-like_DNA-bd_sf"/>
</dbReference>
<dbReference type="PRINTS" id="PR00364">
    <property type="entry name" value="DISEASERSIST"/>
</dbReference>
<dbReference type="InterPro" id="IPR027417">
    <property type="entry name" value="P-loop_NTPase"/>
</dbReference>
<dbReference type="SUPFAM" id="SSF52540">
    <property type="entry name" value="P-loop containing nucleoside triphosphate hydrolases"/>
    <property type="match status" value="1"/>
</dbReference>
<dbReference type="Pfam" id="PF03704">
    <property type="entry name" value="BTAD"/>
    <property type="match status" value="1"/>
</dbReference>
<dbReference type="Gene3D" id="1.25.40.10">
    <property type="entry name" value="Tetratricopeptide repeat domain"/>
    <property type="match status" value="2"/>
</dbReference>
<dbReference type="InterPro" id="IPR016032">
    <property type="entry name" value="Sig_transdc_resp-reg_C-effctor"/>
</dbReference>
<feature type="compositionally biased region" description="Low complexity" evidence="4">
    <location>
        <begin position="262"/>
        <end position="296"/>
    </location>
</feature>
<protein>
    <recommendedName>
        <fullName evidence="9">HTH-type transcriptional regulator</fullName>
    </recommendedName>
</protein>
<dbReference type="Pfam" id="PF13401">
    <property type="entry name" value="AAA_22"/>
    <property type="match status" value="1"/>
</dbReference>
<accession>A0ABQ6XVE1</accession>